<reference evidence="5" key="1">
    <citation type="submission" date="2008-03" db="EMBL/GenBank/DDBJ databases">
        <authorList>
            <person name="Fulton L."/>
            <person name="Clifton S."/>
            <person name="Fulton B."/>
            <person name="Xu J."/>
            <person name="Minx P."/>
            <person name="Pepin K.H."/>
            <person name="Johnson M."/>
            <person name="Thiruvilangam P."/>
            <person name="Bhonagiri V."/>
            <person name="Nash W.E."/>
            <person name="Mardis E.R."/>
            <person name="Wilson R.K."/>
        </authorList>
    </citation>
    <scope>NUCLEOTIDE SEQUENCE [LARGE SCALE GENOMIC DNA]</scope>
    <source>
        <strain evidence="5">ATCC BAA-102</strain>
    </source>
</reference>
<evidence type="ECO:0000313" key="5">
    <source>
        <dbReference type="EMBL" id="EDT47615.1"/>
    </source>
</evidence>
<comment type="caution">
    <text evidence="5">The sequence shown here is derived from an EMBL/GenBank/DDBJ whole genome shotgun (WGS) entry which is preliminary data.</text>
</comment>
<organism evidence="5 6">
    <name type="scientific">Streptococcus infantarius subsp. infantarius ATCC BAA-102</name>
    <dbReference type="NCBI Taxonomy" id="471872"/>
    <lineage>
        <taxon>Bacteria</taxon>
        <taxon>Bacillati</taxon>
        <taxon>Bacillota</taxon>
        <taxon>Bacilli</taxon>
        <taxon>Lactobacillales</taxon>
        <taxon>Streptococcaceae</taxon>
        <taxon>Streptococcus</taxon>
    </lineage>
</organism>
<protein>
    <submittedName>
        <fullName evidence="5">LPXTG-motif cell wall anchor domain protein</fullName>
    </submittedName>
</protein>
<keyword evidence="3" id="KW-0732">Signal</keyword>
<feature type="signal peptide" evidence="3">
    <location>
        <begin position="1"/>
        <end position="33"/>
    </location>
</feature>
<feature type="domain" description="SpaA-like prealbumin fold" evidence="4">
    <location>
        <begin position="341"/>
        <end position="444"/>
    </location>
</feature>
<keyword evidence="2" id="KW-0472">Membrane</keyword>
<dbReference type="InterPro" id="IPR041033">
    <property type="entry name" value="SpaA_PFL_dom_1"/>
</dbReference>
<evidence type="ECO:0000256" key="3">
    <source>
        <dbReference type="SAM" id="SignalP"/>
    </source>
</evidence>
<accession>A0ABM9XEC7</accession>
<dbReference type="InterPro" id="IPR048052">
    <property type="entry name" value="FM1-like"/>
</dbReference>
<sequence length="485" mass="51574">MKRKRILMNNLKKILTPFLTVLALVFVCGAVSAQTVDSGAGGSATITINNASQGQTYTVYKLFDATVDGNGAISYKLPSGKTSLEDGSTWFEVDAKGNVTAKENADVSSDAFKTWAASFGTQAATATAEDNTVTFTNLAYGYYYVQSSLGATITVDSTNPDATIKDKNTTAPNIPDDNNGGGKHILVNGETVDSTTAKVGDTVNYQIKFEATNYVTTKTDSKQITKYTIIDTPTNLSIDQSSVKVLVKGTEAKAANVSTTFDDAGKMTIVLTWADKSGKTIYDSPADVVITYNATVTKGAADAAATNSATIGYNTADNPNEDPTPVDPDKPTDTTEVKTYQFTLNKVDTSSNQLTGATFKLYDAATDGNEIKVVKVSDGVYRVAEASEEGTEIEAGSAIIKGLKGDDTKYYLEETKAPNGYNILTERKEVTISSTETNTSNVINKAGAELPSTGSFGTKVFYLVGSILLIGALIFMISKRRMNNM</sequence>
<keyword evidence="6" id="KW-1185">Reference proteome</keyword>
<gene>
    <name evidence="5" type="ORF">STRINF_00978</name>
</gene>
<dbReference type="EMBL" id="ABJK02000019">
    <property type="protein sequence ID" value="EDT47615.1"/>
    <property type="molecule type" value="Genomic_DNA"/>
</dbReference>
<keyword evidence="2" id="KW-0812">Transmembrane</keyword>
<evidence type="ECO:0000256" key="1">
    <source>
        <dbReference type="SAM" id="MobiDB-lite"/>
    </source>
</evidence>
<name>A0ABM9XEC7_9STRE</name>
<dbReference type="Pfam" id="PF17802">
    <property type="entry name" value="SpaA"/>
    <property type="match status" value="1"/>
</dbReference>
<dbReference type="InterPro" id="IPR013783">
    <property type="entry name" value="Ig-like_fold"/>
</dbReference>
<dbReference type="Gene3D" id="2.60.40.10">
    <property type="entry name" value="Immunoglobulins"/>
    <property type="match status" value="1"/>
</dbReference>
<evidence type="ECO:0000259" key="4">
    <source>
        <dbReference type="Pfam" id="PF17802"/>
    </source>
</evidence>
<feature type="chain" id="PRO_5046614356" evidence="3">
    <location>
        <begin position="34"/>
        <end position="485"/>
    </location>
</feature>
<reference evidence="5" key="2">
    <citation type="submission" date="2013-09" db="EMBL/GenBank/DDBJ databases">
        <title>Draft genome sequence of Streptococcus infantarius subsp. infantarius ATCC BAA-102.</title>
        <authorList>
            <person name="Sudarsanam P."/>
            <person name="Ley R."/>
            <person name="Guruge J."/>
            <person name="Turnbaugh P.J."/>
            <person name="Mahowald M."/>
            <person name="Liep D."/>
            <person name="Gordon J."/>
        </authorList>
    </citation>
    <scope>NUCLEOTIDE SEQUENCE</scope>
    <source>
        <strain evidence="5">ATCC BAA-102</strain>
    </source>
</reference>
<proteinExistence type="predicted"/>
<evidence type="ECO:0000256" key="2">
    <source>
        <dbReference type="SAM" id="Phobius"/>
    </source>
</evidence>
<dbReference type="Proteomes" id="UP000005602">
    <property type="component" value="Unassembled WGS sequence"/>
</dbReference>
<feature type="transmembrane region" description="Helical" evidence="2">
    <location>
        <begin position="460"/>
        <end position="478"/>
    </location>
</feature>
<dbReference type="Gene3D" id="2.60.40.740">
    <property type="match status" value="1"/>
</dbReference>
<keyword evidence="2" id="KW-1133">Transmembrane helix</keyword>
<evidence type="ECO:0000313" key="6">
    <source>
        <dbReference type="Proteomes" id="UP000005602"/>
    </source>
</evidence>
<dbReference type="NCBIfam" id="NF033902">
    <property type="entry name" value="iso_D2_wall_anc"/>
    <property type="match status" value="1"/>
</dbReference>
<dbReference type="NCBIfam" id="TIGR01167">
    <property type="entry name" value="LPXTG_anchor"/>
    <property type="match status" value="1"/>
</dbReference>
<feature type="region of interest" description="Disordered" evidence="1">
    <location>
        <begin position="312"/>
        <end position="334"/>
    </location>
</feature>